<accession>A0A195BAE4</accession>
<dbReference type="EMBL" id="KQ976542">
    <property type="protein sequence ID" value="KYM81164.1"/>
    <property type="molecule type" value="Genomic_DNA"/>
</dbReference>
<dbReference type="AlphaFoldDB" id="A0A195BAE4"/>
<reference evidence="1 2" key="1">
    <citation type="submission" date="2015-09" db="EMBL/GenBank/DDBJ databases">
        <title>Atta colombica WGS genome.</title>
        <authorList>
            <person name="Nygaard S."/>
            <person name="Hu H."/>
            <person name="Boomsma J."/>
            <person name="Zhang G."/>
        </authorList>
    </citation>
    <scope>NUCLEOTIDE SEQUENCE [LARGE SCALE GENOMIC DNA]</scope>
    <source>
        <strain evidence="1">Treedump-2</strain>
        <tissue evidence="1">Whole body</tissue>
    </source>
</reference>
<proteinExistence type="predicted"/>
<evidence type="ECO:0000313" key="1">
    <source>
        <dbReference type="EMBL" id="KYM81164.1"/>
    </source>
</evidence>
<gene>
    <name evidence="1" type="ORF">ALC53_08507</name>
</gene>
<evidence type="ECO:0000313" key="2">
    <source>
        <dbReference type="Proteomes" id="UP000078540"/>
    </source>
</evidence>
<name>A0A195BAE4_9HYME</name>
<protein>
    <submittedName>
        <fullName evidence="1">Uncharacterized protein</fullName>
    </submittedName>
</protein>
<keyword evidence="2" id="KW-1185">Reference proteome</keyword>
<organism evidence="1 2">
    <name type="scientific">Atta colombica</name>
    <dbReference type="NCBI Taxonomy" id="520822"/>
    <lineage>
        <taxon>Eukaryota</taxon>
        <taxon>Metazoa</taxon>
        <taxon>Ecdysozoa</taxon>
        <taxon>Arthropoda</taxon>
        <taxon>Hexapoda</taxon>
        <taxon>Insecta</taxon>
        <taxon>Pterygota</taxon>
        <taxon>Neoptera</taxon>
        <taxon>Endopterygota</taxon>
        <taxon>Hymenoptera</taxon>
        <taxon>Apocrita</taxon>
        <taxon>Aculeata</taxon>
        <taxon>Formicoidea</taxon>
        <taxon>Formicidae</taxon>
        <taxon>Myrmicinae</taxon>
        <taxon>Atta</taxon>
    </lineage>
</organism>
<sequence>MVVECKVKVGWTIVKSRMRSEEEMVGQYEVLGRVYWKDCSETRRAKRFSGLKDNKGSSLLTAFSKSEWIIRASFKARFLNTVKHAPWRLFQPPTSLQPSSPSPFYSPSHNILAYFRRFSRKDPAAVVHQLWTTLRNTKPVSNMKFTLLHTLFSCQGLSASAMRCILKTHVFLPYGFLQNKSLSTVIFTLLEYINTYKSTFVNIISNIDTYNGCRHSGCQFVEIARRYFA</sequence>
<dbReference type="Proteomes" id="UP000078540">
    <property type="component" value="Unassembled WGS sequence"/>
</dbReference>